<keyword evidence="1" id="KW-1133">Transmembrane helix</keyword>
<dbReference type="eggNOG" id="ENOG5031TW8">
    <property type="taxonomic scope" value="Bacteria"/>
</dbReference>
<dbReference type="HOGENOM" id="CLU_2524286_0_0_6"/>
<dbReference type="KEGG" id="fau:Fraau_2037"/>
<keyword evidence="1" id="KW-0472">Membrane</keyword>
<dbReference type="OrthoDB" id="5959833at2"/>
<organism evidence="2 3">
    <name type="scientific">Frateuria aurantia (strain ATCC 33424 / DSM 6220 / KCTC 2777 / LMG 1558 / NBRC 3245 / NCIMB 13370)</name>
    <name type="common">Acetobacter aurantius</name>
    <dbReference type="NCBI Taxonomy" id="767434"/>
    <lineage>
        <taxon>Bacteria</taxon>
        <taxon>Pseudomonadati</taxon>
        <taxon>Pseudomonadota</taxon>
        <taxon>Gammaproteobacteria</taxon>
        <taxon>Lysobacterales</taxon>
        <taxon>Rhodanobacteraceae</taxon>
        <taxon>Frateuria</taxon>
    </lineage>
</organism>
<gene>
    <name evidence="2" type="ordered locus">Fraau_2037</name>
</gene>
<evidence type="ECO:0000313" key="2">
    <source>
        <dbReference type="EMBL" id="AFC86421.1"/>
    </source>
</evidence>
<accession>H8L2R2</accession>
<dbReference type="AlphaFoldDB" id="H8L2R2"/>
<dbReference type="EMBL" id="CP003350">
    <property type="protein sequence ID" value="AFC86421.1"/>
    <property type="molecule type" value="Genomic_DNA"/>
</dbReference>
<dbReference type="Proteomes" id="UP000005234">
    <property type="component" value="Chromosome"/>
</dbReference>
<dbReference type="RefSeq" id="WP_014403424.1">
    <property type="nucleotide sequence ID" value="NC_017033.1"/>
</dbReference>
<keyword evidence="1" id="KW-0812">Transmembrane</keyword>
<dbReference type="STRING" id="767434.Fraau_2037"/>
<evidence type="ECO:0000313" key="3">
    <source>
        <dbReference type="Proteomes" id="UP000005234"/>
    </source>
</evidence>
<sequence length="78" mass="7980">MRFPVILILLCFALAGIVLGALNASTVGIDLAVVQLHLPLGAALLSALALGWVGGGLTAWLGTHARRKSRRPAAPAEA</sequence>
<feature type="transmembrane region" description="Helical" evidence="1">
    <location>
        <begin position="40"/>
        <end position="61"/>
    </location>
</feature>
<name>H8L2R2_FRAAD</name>
<evidence type="ECO:0000256" key="1">
    <source>
        <dbReference type="SAM" id="Phobius"/>
    </source>
</evidence>
<keyword evidence="3" id="KW-1185">Reference proteome</keyword>
<proteinExistence type="predicted"/>
<reference evidence="2" key="1">
    <citation type="submission" date="2012-02" db="EMBL/GenBank/DDBJ databases">
        <title>The complete genome of Frateuria aurantia DSM 6220.</title>
        <authorList>
            <consortium name="US DOE Joint Genome Institute (JGI-PGF)"/>
            <person name="Lucas S."/>
            <person name="Copeland A."/>
            <person name="Lapidus A."/>
            <person name="Glavina del Rio T."/>
            <person name="Dalin E."/>
            <person name="Tice H."/>
            <person name="Bruce D."/>
            <person name="Goodwin L."/>
            <person name="Pitluck S."/>
            <person name="Peters L."/>
            <person name="Ovchinnikova G."/>
            <person name="Teshima H."/>
            <person name="Kyrpides N."/>
            <person name="Mavromatis K."/>
            <person name="Ivanova N."/>
            <person name="Brettin T."/>
            <person name="Detter J.C."/>
            <person name="Han C."/>
            <person name="Larimer F."/>
            <person name="Land M."/>
            <person name="Hauser L."/>
            <person name="Markowitz V."/>
            <person name="Cheng J.-F."/>
            <person name="Hugenholtz P."/>
            <person name="Woyke T."/>
            <person name="Wu D."/>
            <person name="Brambilla E."/>
            <person name="Klenk H.-P."/>
            <person name="Eisen J.A."/>
        </authorList>
    </citation>
    <scope>NUCLEOTIDE SEQUENCE</scope>
    <source>
        <strain evidence="2">DSM 6220</strain>
    </source>
</reference>
<protein>
    <recommendedName>
        <fullName evidence="4">Lipopolysaccharide assembly protein A domain-containing protein</fullName>
    </recommendedName>
</protein>
<evidence type="ECO:0008006" key="4">
    <source>
        <dbReference type="Google" id="ProtNLM"/>
    </source>
</evidence>